<sequence length="86" mass="9356">MSPSPYAVRVSAPAAKVLDALPEHAVDTVWDILAAAAGDPFGFRQFDTDDDEGEDVRYAAVGQLSVTYWVNRPLHSLTVLNIVWLG</sequence>
<name>A0A927IFX2_9ACTN</name>
<evidence type="ECO:0000313" key="2">
    <source>
        <dbReference type="Proteomes" id="UP000632289"/>
    </source>
</evidence>
<dbReference type="AlphaFoldDB" id="A0A927IFX2"/>
<reference evidence="1" key="1">
    <citation type="submission" date="2020-09" db="EMBL/GenBank/DDBJ databases">
        <title>Secondary metabolite and genome analysis of marine Streptomyces chumphonensis KK1-2T.</title>
        <authorList>
            <person name="Phongsopitanun W."/>
            <person name="Kanchanasin P."/>
            <person name="Pittayakhajonwut P."/>
            <person name="Suwanborirux K."/>
            <person name="Tanasupawat S."/>
        </authorList>
    </citation>
    <scope>NUCLEOTIDE SEQUENCE</scope>
    <source>
        <strain evidence="1">KK1-2</strain>
    </source>
</reference>
<organism evidence="1 2">
    <name type="scientific">Streptomyces chumphonensis</name>
    <dbReference type="NCBI Taxonomy" id="1214925"/>
    <lineage>
        <taxon>Bacteria</taxon>
        <taxon>Bacillati</taxon>
        <taxon>Actinomycetota</taxon>
        <taxon>Actinomycetes</taxon>
        <taxon>Kitasatosporales</taxon>
        <taxon>Streptomycetaceae</taxon>
        <taxon>Streptomyces</taxon>
    </lineage>
</organism>
<dbReference type="Proteomes" id="UP000632289">
    <property type="component" value="Unassembled WGS sequence"/>
</dbReference>
<keyword evidence="2" id="KW-1185">Reference proteome</keyword>
<proteinExistence type="predicted"/>
<gene>
    <name evidence="1" type="ORF">IF129_25430</name>
</gene>
<accession>A0A927IFX2</accession>
<comment type="caution">
    <text evidence="1">The sequence shown here is derived from an EMBL/GenBank/DDBJ whole genome shotgun (WGS) entry which is preliminary data.</text>
</comment>
<evidence type="ECO:0000313" key="1">
    <source>
        <dbReference type="EMBL" id="MBD3934891.1"/>
    </source>
</evidence>
<dbReference type="RefSeq" id="WP_191212183.1">
    <property type="nucleotide sequence ID" value="NZ_BAABKL010000005.1"/>
</dbReference>
<dbReference type="EMBL" id="JACXYU010000021">
    <property type="protein sequence ID" value="MBD3934891.1"/>
    <property type="molecule type" value="Genomic_DNA"/>
</dbReference>
<protein>
    <submittedName>
        <fullName evidence="1">Uncharacterized protein</fullName>
    </submittedName>
</protein>